<gene>
    <name evidence="10" type="ORF">EV699_103221</name>
</gene>
<feature type="transmembrane region" description="Helical" evidence="7">
    <location>
        <begin position="294"/>
        <end position="327"/>
    </location>
</feature>
<evidence type="ECO:0000313" key="10">
    <source>
        <dbReference type="EMBL" id="TCO83171.1"/>
    </source>
</evidence>
<feature type="domain" description="ABC3 transporter permease C-terminal" evidence="8">
    <location>
        <begin position="251"/>
        <end position="373"/>
    </location>
</feature>
<feature type="transmembrane region" description="Helical" evidence="7">
    <location>
        <begin position="21"/>
        <end position="41"/>
    </location>
</feature>
<reference evidence="10 11" key="1">
    <citation type="submission" date="2019-03" db="EMBL/GenBank/DDBJ databases">
        <title>Genomic Encyclopedia of Type Strains, Phase IV (KMG-IV): sequencing the most valuable type-strain genomes for metagenomic binning, comparative biology and taxonomic classification.</title>
        <authorList>
            <person name="Goeker M."/>
        </authorList>
    </citation>
    <scope>NUCLEOTIDE SEQUENCE [LARGE SCALE GENOMIC DNA]</scope>
    <source>
        <strain evidence="10 11">DSM 25287</strain>
    </source>
</reference>
<dbReference type="InterPro" id="IPR051447">
    <property type="entry name" value="Lipoprotein-release_system"/>
</dbReference>
<dbReference type="InterPro" id="IPR003838">
    <property type="entry name" value="ABC3_permease_C"/>
</dbReference>
<keyword evidence="6 7" id="KW-0472">Membrane</keyword>
<dbReference type="Pfam" id="PF12704">
    <property type="entry name" value="MacB_PCD"/>
    <property type="match status" value="2"/>
</dbReference>
<dbReference type="GO" id="GO:0044874">
    <property type="term" value="P:lipoprotein localization to outer membrane"/>
    <property type="evidence" value="ECO:0007669"/>
    <property type="project" value="TreeGrafter"/>
</dbReference>
<evidence type="ECO:0000313" key="11">
    <source>
        <dbReference type="Proteomes" id="UP000295765"/>
    </source>
</evidence>
<keyword evidence="4 7" id="KW-0812">Transmembrane</keyword>
<feature type="transmembrane region" description="Helical" evidence="7">
    <location>
        <begin position="468"/>
        <end position="493"/>
    </location>
</feature>
<dbReference type="PANTHER" id="PTHR30489:SF0">
    <property type="entry name" value="LIPOPROTEIN-RELEASING SYSTEM TRANSMEMBRANE PROTEIN LOLE"/>
    <property type="match status" value="1"/>
</dbReference>
<evidence type="ECO:0000256" key="3">
    <source>
        <dbReference type="ARBA" id="ARBA00022475"/>
    </source>
</evidence>
<feature type="transmembrane region" description="Helical" evidence="7">
    <location>
        <begin position="347"/>
        <end position="369"/>
    </location>
</feature>
<keyword evidence="11" id="KW-1185">Reference proteome</keyword>
<feature type="transmembrane region" description="Helical" evidence="7">
    <location>
        <begin position="420"/>
        <end position="447"/>
    </location>
</feature>
<organism evidence="10 11">
    <name type="scientific">Plasticicumulans lactativorans</name>
    <dbReference type="NCBI Taxonomy" id="1133106"/>
    <lineage>
        <taxon>Bacteria</taxon>
        <taxon>Pseudomonadati</taxon>
        <taxon>Pseudomonadota</taxon>
        <taxon>Gammaproteobacteria</taxon>
        <taxon>Candidatus Competibacteraceae</taxon>
        <taxon>Plasticicumulans</taxon>
    </lineage>
</organism>
<accession>A0A4R2L847</accession>
<feature type="transmembrane region" description="Helical" evidence="7">
    <location>
        <begin position="751"/>
        <end position="782"/>
    </location>
</feature>
<dbReference type="EMBL" id="SLWY01000003">
    <property type="protein sequence ID" value="TCO83171.1"/>
    <property type="molecule type" value="Genomic_DNA"/>
</dbReference>
<feature type="domain" description="MacB-like periplasmic core" evidence="9">
    <location>
        <begin position="472"/>
        <end position="677"/>
    </location>
</feature>
<dbReference type="InterPro" id="IPR025857">
    <property type="entry name" value="MacB_PCD"/>
</dbReference>
<proteinExistence type="inferred from homology"/>
<feature type="transmembrane region" description="Helical" evidence="7">
    <location>
        <begin position="802"/>
        <end position="820"/>
    </location>
</feature>
<name>A0A4R2L847_9GAMM</name>
<feature type="transmembrane region" description="Helical" evidence="7">
    <location>
        <begin position="249"/>
        <end position="273"/>
    </location>
</feature>
<evidence type="ECO:0000256" key="5">
    <source>
        <dbReference type="ARBA" id="ARBA00022989"/>
    </source>
</evidence>
<feature type="transmembrane region" description="Helical" evidence="7">
    <location>
        <begin position="709"/>
        <end position="730"/>
    </location>
</feature>
<feature type="domain" description="MacB-like periplasmic core" evidence="9">
    <location>
        <begin position="22"/>
        <end position="234"/>
    </location>
</feature>
<evidence type="ECO:0000256" key="4">
    <source>
        <dbReference type="ARBA" id="ARBA00022692"/>
    </source>
</evidence>
<dbReference type="RefSeq" id="WP_165904010.1">
    <property type="nucleotide sequence ID" value="NZ_SLWY01000003.1"/>
</dbReference>
<dbReference type="Pfam" id="PF02687">
    <property type="entry name" value="FtsX"/>
    <property type="match status" value="2"/>
</dbReference>
<comment type="similarity">
    <text evidence="2">Belongs to the ABC-4 integral membrane protein family. LolC/E subfamily.</text>
</comment>
<comment type="caution">
    <text evidence="10">The sequence shown here is derived from an EMBL/GenBank/DDBJ whole genome shotgun (WGS) entry which is preliminary data.</text>
</comment>
<keyword evidence="5 7" id="KW-1133">Transmembrane helix</keyword>
<evidence type="ECO:0000259" key="8">
    <source>
        <dbReference type="Pfam" id="PF02687"/>
    </source>
</evidence>
<evidence type="ECO:0000256" key="7">
    <source>
        <dbReference type="SAM" id="Phobius"/>
    </source>
</evidence>
<feature type="transmembrane region" description="Helical" evidence="7">
    <location>
        <begin position="396"/>
        <end position="414"/>
    </location>
</feature>
<evidence type="ECO:0000256" key="2">
    <source>
        <dbReference type="ARBA" id="ARBA00005236"/>
    </source>
</evidence>
<evidence type="ECO:0000259" key="9">
    <source>
        <dbReference type="Pfam" id="PF12704"/>
    </source>
</evidence>
<keyword evidence="3" id="KW-1003">Cell membrane</keyword>
<evidence type="ECO:0000256" key="1">
    <source>
        <dbReference type="ARBA" id="ARBA00004651"/>
    </source>
</evidence>
<sequence length="837" mass="87287">MTPALLLRAGWRQWRQQPWQPVLAIAGIALGVAVVLAVAIATDSARLSLHEALERLGGRATHTITAGPAGVAQDVYRRLRVDAGLHEAAPVVEGWLQPVATPGRWLRLLGFDPFAETGFGRLPGVDADVDTGALLTRPRAILLPAGLAAQLGLRAGDTVEVRIGEHATTLDVAGTFAADGGSGDWVIADIATAQVLLGLGDRITRIDLRLDAAAATALAARLPPGVTLEAAGARARTGERLTAAFELNLTAMSLLALLVGTFLIYETMTFSVLRRRALFGSLRALGVTRRELLAQVLLEAAALGVLGTAVGLLLGSVLGARLVPLVGRTVNDLYYPLVDTRLHLPPGVFAGCAALGLGATVLAALAPAWEAAGSAPGRASNRAQYENRWRRLSRQLLLGAAALGAAAVAVLAGSDGLPGGFGALLLLVLAATLATPRLLLAFTAVLAPSAERRTGPLARLAVRDLRRNLSRTAVAAAALAVAFGAALGVTLMVDSFRAGVTLWLEDLLRADVYAAPLAGTDGHGFVPLAPAVIAAWRTVPGVVAIATYRRFDTRIDEQPVQLIAATLPPAARAGYRLSDGPPERAWAAFDAGAVLVSEPLAYRLKLAPGATLRLPTDAGTRDFTVAGVFHDYGSEHGRILLDHAQLGHFWADTRIGSVGVFVAAGADPTAVRARLETAAAPLQAVKTQGNRDILALSLAVFERTFTITALLRALAVGVAFCGVLSSLLALQLERARDFAVLRALGLTPAELGRLVSLECGVLGLASGLLALPLGLGIGVLLIEVINRRAFGWTMPWAFDPAALLQTVLLALVAALLAGVYPSWRLAHSRPAAALREE</sequence>
<dbReference type="AlphaFoldDB" id="A0A4R2L847"/>
<comment type="subcellular location">
    <subcellularLocation>
        <location evidence="1">Cell membrane</location>
        <topology evidence="1">Multi-pass membrane protein</topology>
    </subcellularLocation>
</comment>
<evidence type="ECO:0000256" key="6">
    <source>
        <dbReference type="ARBA" id="ARBA00023136"/>
    </source>
</evidence>
<dbReference type="PANTHER" id="PTHR30489">
    <property type="entry name" value="LIPOPROTEIN-RELEASING SYSTEM TRANSMEMBRANE PROTEIN LOLE"/>
    <property type="match status" value="1"/>
</dbReference>
<dbReference type="GO" id="GO:0098797">
    <property type="term" value="C:plasma membrane protein complex"/>
    <property type="evidence" value="ECO:0007669"/>
    <property type="project" value="TreeGrafter"/>
</dbReference>
<feature type="domain" description="ABC3 transporter permease C-terminal" evidence="8">
    <location>
        <begin position="713"/>
        <end position="828"/>
    </location>
</feature>
<dbReference type="Proteomes" id="UP000295765">
    <property type="component" value="Unassembled WGS sequence"/>
</dbReference>
<protein>
    <submittedName>
        <fullName evidence="10">Putative ABC transport system permease protein</fullName>
    </submittedName>
</protein>